<accession>A0A6G3SM08</accession>
<dbReference type="AlphaFoldDB" id="A0A6G3SM08"/>
<dbReference type="GO" id="GO:0003677">
    <property type="term" value="F:DNA binding"/>
    <property type="evidence" value="ECO:0007669"/>
    <property type="project" value="InterPro"/>
</dbReference>
<name>A0A6G3SM08_STRAQ</name>
<sequence length="130" mass="13654">MPDRSNALTRLVQEHVGAGRKLTIRDFAEAAVDPASGTSISKSTAGNLVKGHSIKISKEVLGAIAAGLGVPLAQVQLAAMRQYVGVVVDDPFGTDPGDDDTVVRVAHDPERTAEDMPAVRAFVERPNPAE</sequence>
<gene>
    <name evidence="1" type="ORF">G3I43_07015</name>
</gene>
<reference evidence="1" key="1">
    <citation type="submission" date="2020-01" db="EMBL/GenBank/DDBJ databases">
        <title>Insect and environment-associated Actinomycetes.</title>
        <authorList>
            <person name="Currrie C."/>
            <person name="Chevrette M."/>
            <person name="Carlson C."/>
            <person name="Stubbendieck R."/>
            <person name="Wendt-Pienkowski E."/>
        </authorList>
    </citation>
    <scope>NUCLEOTIDE SEQUENCE</scope>
    <source>
        <strain evidence="1">SID505</strain>
    </source>
</reference>
<proteinExistence type="predicted"/>
<dbReference type="RefSeq" id="WP_164256905.1">
    <property type="nucleotide sequence ID" value="NZ_JAAGMK010000180.1"/>
</dbReference>
<comment type="caution">
    <text evidence="1">The sequence shown here is derived from an EMBL/GenBank/DDBJ whole genome shotgun (WGS) entry which is preliminary data.</text>
</comment>
<dbReference type="InterPro" id="IPR010982">
    <property type="entry name" value="Lambda_DNA-bd_dom_sf"/>
</dbReference>
<evidence type="ECO:0000313" key="1">
    <source>
        <dbReference type="EMBL" id="NEB83929.1"/>
    </source>
</evidence>
<dbReference type="EMBL" id="JAAGMK010000180">
    <property type="protein sequence ID" value="NEB83929.1"/>
    <property type="molecule type" value="Genomic_DNA"/>
</dbReference>
<dbReference type="Gene3D" id="1.10.260.40">
    <property type="entry name" value="lambda repressor-like DNA-binding domains"/>
    <property type="match status" value="1"/>
</dbReference>
<organism evidence="1">
    <name type="scientific">Streptomyces anulatus</name>
    <name type="common">Streptomyces chrysomallus</name>
    <dbReference type="NCBI Taxonomy" id="1892"/>
    <lineage>
        <taxon>Bacteria</taxon>
        <taxon>Bacillati</taxon>
        <taxon>Actinomycetota</taxon>
        <taxon>Actinomycetes</taxon>
        <taxon>Kitasatosporales</taxon>
        <taxon>Streptomycetaceae</taxon>
        <taxon>Streptomyces</taxon>
    </lineage>
</organism>
<protein>
    <submittedName>
        <fullName evidence="1">Helix-turn-helix transcriptional regulator</fullName>
    </submittedName>
</protein>